<comment type="cofactor">
    <cofactor evidence="10">
        <name>a divalent metal cation</name>
        <dbReference type="ChEBI" id="CHEBI:60240"/>
    </cofactor>
    <text evidence="10">Binds 2 divalent metal cations per subunit. Site 1 may preferentially bind zinc ions, while site 2 has a preference for magnesium and/or manganese ions.</text>
</comment>
<dbReference type="GO" id="GO:0046872">
    <property type="term" value="F:metal ion binding"/>
    <property type="evidence" value="ECO:0007669"/>
    <property type="project" value="UniProtKB-KW"/>
</dbReference>
<gene>
    <name evidence="13" type="ORF">J437_LFUL001657</name>
</gene>
<dbReference type="Pfam" id="PF00233">
    <property type="entry name" value="PDEase_I"/>
    <property type="match status" value="1"/>
</dbReference>
<reference evidence="13" key="1">
    <citation type="submission" date="2013-04" db="EMBL/GenBank/DDBJ databases">
        <authorList>
            <person name="Qu J."/>
            <person name="Murali S.C."/>
            <person name="Bandaranaike D."/>
            <person name="Bellair M."/>
            <person name="Blankenburg K."/>
            <person name="Chao H."/>
            <person name="Dinh H."/>
            <person name="Doddapaneni H."/>
            <person name="Downs B."/>
            <person name="Dugan-Rocha S."/>
            <person name="Elkadiri S."/>
            <person name="Gnanaolivu R.D."/>
            <person name="Hernandez B."/>
            <person name="Javaid M."/>
            <person name="Jayaseelan J.C."/>
            <person name="Lee S."/>
            <person name="Li M."/>
            <person name="Ming W."/>
            <person name="Munidasa M."/>
            <person name="Muniz J."/>
            <person name="Nguyen L."/>
            <person name="Ongeri F."/>
            <person name="Osuji N."/>
            <person name="Pu L.-L."/>
            <person name="Puazo M."/>
            <person name="Qu C."/>
            <person name="Quiroz J."/>
            <person name="Raj R."/>
            <person name="Weissenberger G."/>
            <person name="Xin Y."/>
            <person name="Zou X."/>
            <person name="Han Y."/>
            <person name="Richards S."/>
            <person name="Worley K."/>
            <person name="Muzny D."/>
            <person name="Gibbs R."/>
        </authorList>
    </citation>
    <scope>NUCLEOTIDE SEQUENCE</scope>
    <source>
        <strain evidence="13">Sampled in the wild</strain>
    </source>
</reference>
<feature type="domain" description="PDEase" evidence="12">
    <location>
        <begin position="70"/>
        <end position="403"/>
    </location>
</feature>
<dbReference type="InterPro" id="IPR036971">
    <property type="entry name" value="PDEase_catalytic_dom_sf"/>
</dbReference>
<keyword evidence="3 9" id="KW-0479">Metal-binding</keyword>
<dbReference type="EMBL" id="KZ308312">
    <property type="protein sequence ID" value="KAG8227113.1"/>
    <property type="molecule type" value="Genomic_DNA"/>
</dbReference>
<dbReference type="OrthoDB" id="546632at2759"/>
<evidence type="ECO:0000256" key="2">
    <source>
        <dbReference type="ARBA" id="ARBA00022535"/>
    </source>
</evidence>
<dbReference type="EC" id="3.1.4.-" evidence="10"/>
<proteinExistence type="inferred from homology"/>
<feature type="compositionally biased region" description="Polar residues" evidence="11">
    <location>
        <begin position="32"/>
        <end position="56"/>
    </location>
</feature>
<evidence type="ECO:0000256" key="4">
    <source>
        <dbReference type="ARBA" id="ARBA00022801"/>
    </source>
</evidence>
<evidence type="ECO:0000256" key="9">
    <source>
        <dbReference type="PIRSR" id="PIRSR623088-3"/>
    </source>
</evidence>
<dbReference type="PANTHER" id="PTHR11347">
    <property type="entry name" value="CYCLIC NUCLEOTIDE PHOSPHODIESTERASE"/>
    <property type="match status" value="1"/>
</dbReference>
<feature type="binding site" evidence="9">
    <location>
        <position position="197"/>
    </location>
    <ligand>
        <name>Zn(2+)</name>
        <dbReference type="ChEBI" id="CHEBI:29105"/>
        <label>1</label>
    </ligand>
</feature>
<dbReference type="PROSITE" id="PS51845">
    <property type="entry name" value="PDEASE_I_2"/>
    <property type="match status" value="1"/>
</dbReference>
<dbReference type="PRINTS" id="PR00387">
    <property type="entry name" value="PDIESTERASE1"/>
</dbReference>
<feature type="compositionally biased region" description="Low complexity" evidence="11">
    <location>
        <begin position="836"/>
        <end position="845"/>
    </location>
</feature>
<dbReference type="InterPro" id="IPR023174">
    <property type="entry name" value="PDEase_CS"/>
</dbReference>
<evidence type="ECO:0000256" key="8">
    <source>
        <dbReference type="PIRSR" id="PIRSR623088-2"/>
    </source>
</evidence>
<feature type="compositionally biased region" description="Gly residues" evidence="11">
    <location>
        <begin position="728"/>
        <end position="743"/>
    </location>
</feature>
<dbReference type="Proteomes" id="UP000792457">
    <property type="component" value="Unassembled WGS sequence"/>
</dbReference>
<feature type="compositionally biased region" description="Basic and acidic residues" evidence="11">
    <location>
        <begin position="582"/>
        <end position="591"/>
    </location>
</feature>
<dbReference type="Gene3D" id="1.10.1300.10">
    <property type="entry name" value="3'5'-cyclic nucleotide phosphodiesterase, catalytic domain"/>
    <property type="match status" value="1"/>
</dbReference>
<dbReference type="CDD" id="cd00077">
    <property type="entry name" value="HDc"/>
    <property type="match status" value="1"/>
</dbReference>
<evidence type="ECO:0000256" key="3">
    <source>
        <dbReference type="ARBA" id="ARBA00022723"/>
    </source>
</evidence>
<evidence type="ECO:0000313" key="13">
    <source>
        <dbReference type="EMBL" id="KAG8227113.1"/>
    </source>
</evidence>
<feature type="binding site" evidence="9">
    <location>
        <position position="161"/>
    </location>
    <ligand>
        <name>Zn(2+)</name>
        <dbReference type="ChEBI" id="CHEBI:29105"/>
        <label>1</label>
    </ligand>
</feature>
<dbReference type="FunFam" id="1.10.1300.10:FF:000006">
    <property type="entry name" value="Phosphodiesterase 9A"/>
    <property type="match status" value="1"/>
</dbReference>
<feature type="binding site" evidence="8">
    <location>
        <position position="308"/>
    </location>
    <ligand>
        <name>AMP</name>
        <dbReference type="ChEBI" id="CHEBI:456215"/>
    </ligand>
</feature>
<feature type="region of interest" description="Disordered" evidence="11">
    <location>
        <begin position="404"/>
        <end position="552"/>
    </location>
</feature>
<feature type="active site" description="Proton donor" evidence="7">
    <location>
        <position position="157"/>
    </location>
</feature>
<evidence type="ECO:0000259" key="12">
    <source>
        <dbReference type="PROSITE" id="PS51845"/>
    </source>
</evidence>
<feature type="binding site" evidence="8">
    <location>
        <position position="198"/>
    </location>
    <ligand>
        <name>AMP</name>
        <dbReference type="ChEBI" id="CHEBI:456215"/>
    </ligand>
</feature>
<feature type="compositionally biased region" description="Gly residues" evidence="11">
    <location>
        <begin position="853"/>
        <end position="870"/>
    </location>
</feature>
<dbReference type="GO" id="GO:0047555">
    <property type="term" value="F:3',5'-cyclic-GMP phosphodiesterase activity"/>
    <property type="evidence" value="ECO:0007669"/>
    <property type="project" value="UniProtKB-EC"/>
</dbReference>
<protein>
    <recommendedName>
        <fullName evidence="10">Phosphodiesterase</fullName>
        <ecNumber evidence="10">3.1.4.-</ecNumber>
    </recommendedName>
</protein>
<evidence type="ECO:0000256" key="5">
    <source>
        <dbReference type="ARBA" id="ARBA00037913"/>
    </source>
</evidence>
<dbReference type="AlphaFoldDB" id="A0A8K0K6Z5"/>
<dbReference type="SMART" id="SM00471">
    <property type="entry name" value="HDc"/>
    <property type="match status" value="1"/>
</dbReference>
<evidence type="ECO:0000256" key="11">
    <source>
        <dbReference type="SAM" id="MobiDB-lite"/>
    </source>
</evidence>
<feature type="region of interest" description="Disordered" evidence="11">
    <location>
        <begin position="29"/>
        <end position="76"/>
    </location>
</feature>
<feature type="region of interest" description="Disordered" evidence="11">
    <location>
        <begin position="820"/>
        <end position="895"/>
    </location>
</feature>
<feature type="binding site" evidence="8">
    <location>
        <position position="359"/>
    </location>
    <ligand>
        <name>AMP</name>
        <dbReference type="ChEBI" id="CHEBI:456215"/>
    </ligand>
</feature>
<dbReference type="InterPro" id="IPR002073">
    <property type="entry name" value="PDEase_catalytic_dom"/>
</dbReference>
<evidence type="ECO:0000256" key="1">
    <source>
        <dbReference type="ARBA" id="ARBA00000583"/>
    </source>
</evidence>
<feature type="binding site" evidence="9">
    <location>
        <position position="198"/>
    </location>
    <ligand>
        <name>Zn(2+)</name>
        <dbReference type="ChEBI" id="CHEBI:29105"/>
        <label>1</label>
    </ligand>
</feature>
<comment type="caution">
    <text evidence="13">The sequence shown here is derived from an EMBL/GenBank/DDBJ whole genome shotgun (WGS) entry which is preliminary data.</text>
</comment>
<comment type="catalytic activity">
    <reaction evidence="1">
        <text>3',5'-cyclic GMP + H2O = GMP + H(+)</text>
        <dbReference type="Rhea" id="RHEA:16957"/>
        <dbReference type="ChEBI" id="CHEBI:15377"/>
        <dbReference type="ChEBI" id="CHEBI:15378"/>
        <dbReference type="ChEBI" id="CHEBI:57746"/>
        <dbReference type="ChEBI" id="CHEBI:58115"/>
        <dbReference type="EC" id="3.1.4.35"/>
    </reaction>
</comment>
<sequence length="911" mass="99556">MENLEQQLRSASGEVPDVVKELRQEVEALRNRLQNPENLTLRKTSQDSSASNTPSTSKRKKRVTGKHQPYGRRDPDSARQVYNKFMEISEGSACEGVRKWLRQATFESDAWSDEELLLLLQHIYVDLGLPSRFGISMPVLRRFLFAVYDNYNDVPFHNFRHCFCVAQMMYAMICKAELMPRIGELETFILITSCICHDLDHPGYNNIYQINARTELALRYNDISPLENHHCSVTFRILEEDPESDIFANLSPTDYRKVREGVIRCILATDMARHNEILAQFREIIPIFDYENPAHINLLSMVLIKVADISNEARPMNVAEPWLDRLLQEFFSQSDAEKMEGLPVTPFMDRDKVTKPSSQCSFIGYVLLPLFEALGDLLPELDDLIIIPVREALDYYRRLNEAAKDERHRRSVDAASGGGSCKGDGGTEDGMTHSALLDPNSTSSAAPSGGHTYGGNVLTKSGSAHSMRSKRSLQWMRSHSHSHSRSYDGGDYEPVPQIPEKSRSIDATGEETLTEGILAENRPINEEADEEESSEEEDVDEEGEETVTEVEVSEKALKFKISTEGSSTIVLPPTGVRKRRESRVEGRVKTDDEGEGETNTSGGGKAGGTQDVPAEPSSQSTAPQDGDRTLDLTEENSQQPCRSQKNHHHSSIMSRLRHFTERLSLGGGDGHGRREGGLSPPNTPPRPHSDCSGASRGRASPLAMQRKTASLGREGHGKVGRGWRALVGGKGGNSSAAEGGGDSTGSTGSFLAACSPEELGNGTAGASPSAASSTSSSSVQPLRRKKGQERDVEEEIPGEGSLARSLDSMLQRDHCKWWQHQKIGRSGGPSPSSKQRGFFSFSSARSRGEKQAGGRGGGEARGSIGSGGSKGPPLLGGSIRRRKHNIGSQKVTGPGKVSVVLADGVACESAN</sequence>
<accession>A0A8K0K6Z5</accession>
<keyword evidence="4 10" id="KW-0378">Hydrolase</keyword>
<organism evidence="13 14">
    <name type="scientific">Ladona fulva</name>
    <name type="common">Scarce chaser dragonfly</name>
    <name type="synonym">Libellula fulva</name>
    <dbReference type="NCBI Taxonomy" id="123851"/>
    <lineage>
        <taxon>Eukaryota</taxon>
        <taxon>Metazoa</taxon>
        <taxon>Ecdysozoa</taxon>
        <taxon>Arthropoda</taxon>
        <taxon>Hexapoda</taxon>
        <taxon>Insecta</taxon>
        <taxon>Pterygota</taxon>
        <taxon>Palaeoptera</taxon>
        <taxon>Odonata</taxon>
        <taxon>Epiprocta</taxon>
        <taxon>Anisoptera</taxon>
        <taxon>Libelluloidea</taxon>
        <taxon>Libellulidae</taxon>
        <taxon>Ladona</taxon>
    </lineage>
</organism>
<dbReference type="SUPFAM" id="SSF109604">
    <property type="entry name" value="HD-domain/PDEase-like"/>
    <property type="match status" value="1"/>
</dbReference>
<evidence type="ECO:0000256" key="6">
    <source>
        <dbReference type="ARBA" id="ARBA00061167"/>
    </source>
</evidence>
<dbReference type="InterPro" id="IPR023088">
    <property type="entry name" value="PDEase"/>
</dbReference>
<feature type="binding site" evidence="8">
    <location>
        <begin position="157"/>
        <end position="161"/>
    </location>
    <ligand>
        <name>AMP</name>
        <dbReference type="ChEBI" id="CHEBI:456215"/>
    </ligand>
</feature>
<name>A0A8K0K6Z5_LADFU</name>
<reference evidence="13" key="2">
    <citation type="submission" date="2017-10" db="EMBL/GenBank/DDBJ databases">
        <title>Ladona fulva Genome sequencing and assembly.</title>
        <authorList>
            <person name="Murali S."/>
            <person name="Richards S."/>
            <person name="Bandaranaike D."/>
            <person name="Bellair M."/>
            <person name="Blankenburg K."/>
            <person name="Chao H."/>
            <person name="Dinh H."/>
            <person name="Doddapaneni H."/>
            <person name="Dugan-Rocha S."/>
            <person name="Elkadiri S."/>
            <person name="Gnanaolivu R."/>
            <person name="Hernandez B."/>
            <person name="Skinner E."/>
            <person name="Javaid M."/>
            <person name="Lee S."/>
            <person name="Li M."/>
            <person name="Ming W."/>
            <person name="Munidasa M."/>
            <person name="Muniz J."/>
            <person name="Nguyen L."/>
            <person name="Hughes D."/>
            <person name="Osuji N."/>
            <person name="Pu L.-L."/>
            <person name="Puazo M."/>
            <person name="Qu C."/>
            <person name="Quiroz J."/>
            <person name="Raj R."/>
            <person name="Weissenberger G."/>
            <person name="Xin Y."/>
            <person name="Zou X."/>
            <person name="Han Y."/>
            <person name="Worley K."/>
            <person name="Muzny D."/>
            <person name="Gibbs R."/>
        </authorList>
    </citation>
    <scope>NUCLEOTIDE SEQUENCE</scope>
    <source>
        <strain evidence="13">Sampled in the wild</strain>
    </source>
</reference>
<dbReference type="InterPro" id="IPR003607">
    <property type="entry name" value="HD/PDEase_dom"/>
</dbReference>
<keyword evidence="2" id="KW-0140">cGMP</keyword>
<evidence type="ECO:0000256" key="7">
    <source>
        <dbReference type="PIRSR" id="PIRSR623088-1"/>
    </source>
</evidence>
<evidence type="ECO:0000256" key="10">
    <source>
        <dbReference type="RuleBase" id="RU363067"/>
    </source>
</evidence>
<feature type="binding site" evidence="9">
    <location>
        <position position="308"/>
    </location>
    <ligand>
        <name>Zn(2+)</name>
        <dbReference type="ChEBI" id="CHEBI:29105"/>
        <label>1</label>
    </ligand>
</feature>
<keyword evidence="14" id="KW-1185">Reference proteome</keyword>
<feature type="compositionally biased region" description="Low complexity" evidence="11">
    <location>
        <begin position="764"/>
        <end position="778"/>
    </location>
</feature>
<comment type="similarity">
    <text evidence="6">Belongs to the cyclic nucleotide phosphodiesterase family. PDE9 subfamily.</text>
</comment>
<feature type="region of interest" description="Disordered" evidence="11">
    <location>
        <begin position="567"/>
        <end position="807"/>
    </location>
</feature>
<feature type="compositionally biased region" description="Acidic residues" evidence="11">
    <location>
        <begin position="526"/>
        <end position="548"/>
    </location>
</feature>
<dbReference type="GO" id="GO:0007165">
    <property type="term" value="P:signal transduction"/>
    <property type="evidence" value="ECO:0007669"/>
    <property type="project" value="InterPro"/>
</dbReference>
<dbReference type="PROSITE" id="PS00126">
    <property type="entry name" value="PDEASE_I_1"/>
    <property type="match status" value="1"/>
</dbReference>
<evidence type="ECO:0000313" key="14">
    <source>
        <dbReference type="Proteomes" id="UP000792457"/>
    </source>
</evidence>
<feature type="binding site" evidence="9">
    <location>
        <position position="198"/>
    </location>
    <ligand>
        <name>Zn(2+)</name>
        <dbReference type="ChEBI" id="CHEBI:29105"/>
        <label>2</label>
    </ligand>
</feature>
<comment type="pathway">
    <text evidence="5">Purine metabolism; 3',5'-cyclic GMP degradation; GMP from 3',5'-cyclic GMP: step 1/1.</text>
</comment>